<dbReference type="Proteomes" id="UP000295129">
    <property type="component" value="Unassembled WGS sequence"/>
</dbReference>
<dbReference type="NCBIfam" id="TIGR00229">
    <property type="entry name" value="sensory_box"/>
    <property type="match status" value="2"/>
</dbReference>
<dbReference type="Pfam" id="PF00989">
    <property type="entry name" value="PAS"/>
    <property type="match status" value="1"/>
</dbReference>
<keyword evidence="7" id="KW-0472">Membrane</keyword>
<evidence type="ECO:0000259" key="8">
    <source>
        <dbReference type="PROSITE" id="PS50109"/>
    </source>
</evidence>
<dbReference type="SMART" id="SM00086">
    <property type="entry name" value="PAC"/>
    <property type="match status" value="2"/>
</dbReference>
<dbReference type="InterPro" id="IPR036097">
    <property type="entry name" value="HisK_dim/P_sf"/>
</dbReference>
<keyword evidence="12" id="KW-1185">Reference proteome</keyword>
<keyword evidence="5" id="KW-0808">Transferase</keyword>
<dbReference type="InterPro" id="IPR050351">
    <property type="entry name" value="BphY/WalK/GraS-like"/>
</dbReference>
<name>A0A4R6EC47_9RHOO</name>
<dbReference type="PROSITE" id="PS50113">
    <property type="entry name" value="PAC"/>
    <property type="match status" value="1"/>
</dbReference>
<dbReference type="FunFam" id="3.30.565.10:FF:000006">
    <property type="entry name" value="Sensor histidine kinase WalK"/>
    <property type="match status" value="1"/>
</dbReference>
<dbReference type="Pfam" id="PF00512">
    <property type="entry name" value="HisKA"/>
    <property type="match status" value="1"/>
</dbReference>
<keyword evidence="4" id="KW-0597">Phosphoprotein</keyword>
<gene>
    <name evidence="11" type="ORF">C7389_10346</name>
</gene>
<dbReference type="InterPro" id="IPR003661">
    <property type="entry name" value="HisK_dim/P_dom"/>
</dbReference>
<evidence type="ECO:0000256" key="3">
    <source>
        <dbReference type="ARBA" id="ARBA00012438"/>
    </source>
</evidence>
<evidence type="ECO:0000256" key="5">
    <source>
        <dbReference type="ARBA" id="ARBA00022679"/>
    </source>
</evidence>
<dbReference type="Pfam" id="PF13426">
    <property type="entry name" value="PAS_9"/>
    <property type="match status" value="1"/>
</dbReference>
<proteinExistence type="predicted"/>
<comment type="caution">
    <text evidence="11">The sequence shown here is derived from an EMBL/GenBank/DDBJ whole genome shotgun (WGS) entry which is preliminary data.</text>
</comment>
<dbReference type="SUPFAM" id="SSF47384">
    <property type="entry name" value="Homodimeric domain of signal transducing histidine kinase"/>
    <property type="match status" value="1"/>
</dbReference>
<evidence type="ECO:0000256" key="2">
    <source>
        <dbReference type="ARBA" id="ARBA00004429"/>
    </source>
</evidence>
<comment type="catalytic activity">
    <reaction evidence="1">
        <text>ATP + protein L-histidine = ADP + protein N-phospho-L-histidine.</text>
        <dbReference type="EC" id="2.7.13.3"/>
    </reaction>
</comment>
<dbReference type="PROSITE" id="PS50109">
    <property type="entry name" value="HIS_KIN"/>
    <property type="match status" value="1"/>
</dbReference>
<dbReference type="GO" id="GO:0030295">
    <property type="term" value="F:protein kinase activator activity"/>
    <property type="evidence" value="ECO:0007669"/>
    <property type="project" value="TreeGrafter"/>
</dbReference>
<dbReference type="AlphaFoldDB" id="A0A4R6EC47"/>
<evidence type="ECO:0000256" key="1">
    <source>
        <dbReference type="ARBA" id="ARBA00000085"/>
    </source>
</evidence>
<dbReference type="InterPro" id="IPR036890">
    <property type="entry name" value="HATPase_C_sf"/>
</dbReference>
<dbReference type="PANTHER" id="PTHR42878:SF15">
    <property type="entry name" value="BACTERIOPHYTOCHROME"/>
    <property type="match status" value="1"/>
</dbReference>
<dbReference type="GO" id="GO:0007234">
    <property type="term" value="P:osmosensory signaling via phosphorelay pathway"/>
    <property type="evidence" value="ECO:0007669"/>
    <property type="project" value="TreeGrafter"/>
</dbReference>
<feature type="domain" description="PAS" evidence="9">
    <location>
        <begin position="161"/>
        <end position="231"/>
    </location>
</feature>
<dbReference type="InterPro" id="IPR013767">
    <property type="entry name" value="PAS_fold"/>
</dbReference>
<evidence type="ECO:0000313" key="11">
    <source>
        <dbReference type="EMBL" id="TDN55715.1"/>
    </source>
</evidence>
<evidence type="ECO:0000256" key="4">
    <source>
        <dbReference type="ARBA" id="ARBA00022553"/>
    </source>
</evidence>
<evidence type="ECO:0000313" key="12">
    <source>
        <dbReference type="Proteomes" id="UP000295129"/>
    </source>
</evidence>
<reference evidence="11 12" key="1">
    <citation type="submission" date="2019-03" db="EMBL/GenBank/DDBJ databases">
        <title>Genomic Encyclopedia of Type Strains, Phase IV (KMG-IV): sequencing the most valuable type-strain genomes for metagenomic binning, comparative biology and taxonomic classification.</title>
        <authorList>
            <person name="Goeker M."/>
        </authorList>
    </citation>
    <scope>NUCLEOTIDE SEQUENCE [LARGE SCALE GENOMIC DNA]</scope>
    <source>
        <strain evidence="11 12">DSM 12121</strain>
    </source>
</reference>
<dbReference type="CDD" id="cd00130">
    <property type="entry name" value="PAS"/>
    <property type="match status" value="1"/>
</dbReference>
<dbReference type="Pfam" id="PF02518">
    <property type="entry name" value="HATPase_c"/>
    <property type="match status" value="1"/>
</dbReference>
<dbReference type="PRINTS" id="PR00344">
    <property type="entry name" value="BCTRLSENSOR"/>
</dbReference>
<dbReference type="InterPro" id="IPR003594">
    <property type="entry name" value="HATPase_dom"/>
</dbReference>
<evidence type="ECO:0000259" key="10">
    <source>
        <dbReference type="PROSITE" id="PS50113"/>
    </source>
</evidence>
<feature type="domain" description="PAC" evidence="10">
    <location>
        <begin position="235"/>
        <end position="287"/>
    </location>
</feature>
<dbReference type="InterPro" id="IPR000014">
    <property type="entry name" value="PAS"/>
</dbReference>
<accession>A0A4R6EC47</accession>
<dbReference type="SUPFAM" id="SSF55874">
    <property type="entry name" value="ATPase domain of HSP90 chaperone/DNA topoisomerase II/histidine kinase"/>
    <property type="match status" value="1"/>
</dbReference>
<comment type="subcellular location">
    <subcellularLocation>
        <location evidence="2">Cell inner membrane</location>
        <topology evidence="2">Multi-pass membrane protein</topology>
    </subcellularLocation>
</comment>
<dbReference type="Gene3D" id="3.30.565.10">
    <property type="entry name" value="Histidine kinase-like ATPase, C-terminal domain"/>
    <property type="match status" value="1"/>
</dbReference>
<dbReference type="FunFam" id="1.10.287.130:FF:000070">
    <property type="entry name" value="Histidine kinase sensor protein"/>
    <property type="match status" value="1"/>
</dbReference>
<dbReference type="SUPFAM" id="SSF55785">
    <property type="entry name" value="PYP-like sensor domain (PAS domain)"/>
    <property type="match status" value="2"/>
</dbReference>
<dbReference type="InterPro" id="IPR005467">
    <property type="entry name" value="His_kinase_dom"/>
</dbReference>
<dbReference type="EC" id="2.7.13.3" evidence="3"/>
<protein>
    <recommendedName>
        <fullName evidence="3">histidine kinase</fullName>
        <ecNumber evidence="3">2.7.13.3</ecNumber>
    </recommendedName>
</protein>
<dbReference type="SMART" id="SM00091">
    <property type="entry name" value="PAS"/>
    <property type="match status" value="2"/>
</dbReference>
<evidence type="ECO:0000256" key="6">
    <source>
        <dbReference type="ARBA" id="ARBA00022777"/>
    </source>
</evidence>
<dbReference type="GO" id="GO:0000155">
    <property type="term" value="F:phosphorelay sensor kinase activity"/>
    <property type="evidence" value="ECO:0007669"/>
    <property type="project" value="InterPro"/>
</dbReference>
<dbReference type="PANTHER" id="PTHR42878">
    <property type="entry name" value="TWO-COMPONENT HISTIDINE KINASE"/>
    <property type="match status" value="1"/>
</dbReference>
<dbReference type="InterPro" id="IPR035965">
    <property type="entry name" value="PAS-like_dom_sf"/>
</dbReference>
<dbReference type="InterPro" id="IPR004358">
    <property type="entry name" value="Sig_transdc_His_kin-like_C"/>
</dbReference>
<dbReference type="InterPro" id="IPR000700">
    <property type="entry name" value="PAS-assoc_C"/>
</dbReference>
<feature type="domain" description="Histidine kinase" evidence="8">
    <location>
        <begin position="316"/>
        <end position="528"/>
    </location>
</feature>
<dbReference type="InterPro" id="IPR001610">
    <property type="entry name" value="PAC"/>
</dbReference>
<dbReference type="SMART" id="SM00388">
    <property type="entry name" value="HisKA"/>
    <property type="match status" value="1"/>
</dbReference>
<dbReference type="CDD" id="cd00082">
    <property type="entry name" value="HisKA"/>
    <property type="match status" value="1"/>
</dbReference>
<dbReference type="GO" id="GO:0006355">
    <property type="term" value="P:regulation of DNA-templated transcription"/>
    <property type="evidence" value="ECO:0007669"/>
    <property type="project" value="InterPro"/>
</dbReference>
<organism evidence="11 12">
    <name type="scientific">Azoarcus indigens</name>
    <dbReference type="NCBI Taxonomy" id="29545"/>
    <lineage>
        <taxon>Bacteria</taxon>
        <taxon>Pseudomonadati</taxon>
        <taxon>Pseudomonadota</taxon>
        <taxon>Betaproteobacteria</taxon>
        <taxon>Rhodocyclales</taxon>
        <taxon>Zoogloeaceae</taxon>
        <taxon>Azoarcus</taxon>
    </lineage>
</organism>
<evidence type="ECO:0000259" key="9">
    <source>
        <dbReference type="PROSITE" id="PS50112"/>
    </source>
</evidence>
<dbReference type="Gene3D" id="1.10.287.130">
    <property type="match status" value="1"/>
</dbReference>
<sequence length="528" mass="59861">MMWSYVLFLLTLLTGIALGLLVDRRRSAAKAGEEGDPHALAELVDLASDWSWSTDVSHRYTRVGEGLRNRTGLVPADLVGLRPWELPWVDATSATWITYRERIEKREPVTRTLALRGADGRIHHLELIGRPLMRKGTFLGYHGIGRDVTERIVTARALQESQQRYSEVVESVNEVIFRTDPDGRLTFLNRFWQTISGYRVEQSLGKPLVDFLHPDDREEAQTKLAKVGNGELPECNCELRLRTREGEIRWIEAAGRPVTDMDGMPQGLAGTLDDISSRKVAELTLKNVNQELEARVRLRTAELEASNRELEAFSYSVSHDLRAPLRAIDGFARILEEELDGALDKASRGHIERIRKATQRMAHLIDALIELARLTRQSLHKETFDLSELALQVIDELRAEEPERIVEVEITRGLMVTADRTLARVLIENLMRNAWKFSARQPVARISFRAERERDRRVFCVEDNGAGFDMAFAANLFRPFHRLHNSGEFSGTGIGLATVQRIIQRHGGLIWAESKPGQGARFYFTLGS</sequence>
<dbReference type="Gene3D" id="3.30.450.20">
    <property type="entry name" value="PAS domain"/>
    <property type="match status" value="2"/>
</dbReference>
<dbReference type="SMART" id="SM00387">
    <property type="entry name" value="HATPase_c"/>
    <property type="match status" value="1"/>
</dbReference>
<evidence type="ECO:0000256" key="7">
    <source>
        <dbReference type="ARBA" id="ARBA00023136"/>
    </source>
</evidence>
<dbReference type="GO" id="GO:0000156">
    <property type="term" value="F:phosphorelay response regulator activity"/>
    <property type="evidence" value="ECO:0007669"/>
    <property type="project" value="TreeGrafter"/>
</dbReference>
<keyword evidence="6 11" id="KW-0418">Kinase</keyword>
<dbReference type="PROSITE" id="PS50112">
    <property type="entry name" value="PAS"/>
    <property type="match status" value="1"/>
</dbReference>
<dbReference type="EMBL" id="SNVV01000003">
    <property type="protein sequence ID" value="TDN55715.1"/>
    <property type="molecule type" value="Genomic_DNA"/>
</dbReference>
<dbReference type="GO" id="GO:0005886">
    <property type="term" value="C:plasma membrane"/>
    <property type="evidence" value="ECO:0007669"/>
    <property type="project" value="UniProtKB-SubCell"/>
</dbReference>